<dbReference type="InterPro" id="IPR011990">
    <property type="entry name" value="TPR-like_helical_dom_sf"/>
</dbReference>
<dbReference type="SMART" id="SM00028">
    <property type="entry name" value="TPR"/>
    <property type="match status" value="4"/>
</dbReference>
<keyword evidence="2" id="KW-0802">TPR repeat</keyword>
<dbReference type="PANTHER" id="PTHR12788:SF10">
    <property type="entry name" value="PROTEIN-TYROSINE SULFOTRANSFERASE"/>
    <property type="match status" value="1"/>
</dbReference>
<evidence type="ECO:0000313" key="4">
    <source>
        <dbReference type="Proteomes" id="UP000570514"/>
    </source>
</evidence>
<dbReference type="Pfam" id="PF13469">
    <property type="entry name" value="Sulfotransfer_3"/>
    <property type="match status" value="1"/>
</dbReference>
<evidence type="ECO:0000256" key="1">
    <source>
        <dbReference type="ARBA" id="ARBA00022679"/>
    </source>
</evidence>
<feature type="repeat" description="TPR" evidence="2">
    <location>
        <begin position="109"/>
        <end position="142"/>
    </location>
</feature>
<dbReference type="AlphaFoldDB" id="A0A846N2B1"/>
<organism evidence="3 4">
    <name type="scientific">Rhizomicrobium palustre</name>
    <dbReference type="NCBI Taxonomy" id="189966"/>
    <lineage>
        <taxon>Bacteria</taxon>
        <taxon>Pseudomonadati</taxon>
        <taxon>Pseudomonadota</taxon>
        <taxon>Alphaproteobacteria</taxon>
        <taxon>Micropepsales</taxon>
        <taxon>Micropepsaceae</taxon>
        <taxon>Rhizomicrobium</taxon>
    </lineage>
</organism>
<reference evidence="3 4" key="1">
    <citation type="submission" date="2020-03" db="EMBL/GenBank/DDBJ databases">
        <title>Genomic Encyclopedia of Type Strains, Phase IV (KMG-IV): sequencing the most valuable type-strain genomes for metagenomic binning, comparative biology and taxonomic classification.</title>
        <authorList>
            <person name="Goeker M."/>
        </authorList>
    </citation>
    <scope>NUCLEOTIDE SEQUENCE [LARGE SCALE GENOMIC DNA]</scope>
    <source>
        <strain evidence="3 4">DSM 19867</strain>
    </source>
</reference>
<evidence type="ECO:0000256" key="2">
    <source>
        <dbReference type="PROSITE-ProRule" id="PRU00339"/>
    </source>
</evidence>
<dbReference type="Gene3D" id="1.25.40.10">
    <property type="entry name" value="Tetratricopeptide repeat domain"/>
    <property type="match status" value="2"/>
</dbReference>
<dbReference type="RefSeq" id="WP_167083371.1">
    <property type="nucleotide sequence ID" value="NZ_BAAADC010000001.1"/>
</dbReference>
<proteinExistence type="predicted"/>
<keyword evidence="4" id="KW-1185">Reference proteome</keyword>
<dbReference type="PANTHER" id="PTHR12788">
    <property type="entry name" value="PROTEIN-TYROSINE SULFOTRANSFERASE 2"/>
    <property type="match status" value="1"/>
</dbReference>
<comment type="caution">
    <text evidence="3">The sequence shown here is derived from an EMBL/GenBank/DDBJ whole genome shotgun (WGS) entry which is preliminary data.</text>
</comment>
<dbReference type="PROSITE" id="PS50005">
    <property type="entry name" value="TPR"/>
    <property type="match status" value="1"/>
</dbReference>
<keyword evidence="1" id="KW-0808">Transferase</keyword>
<gene>
    <name evidence="3" type="ORF">FHS83_002585</name>
</gene>
<protein>
    <submittedName>
        <fullName evidence="3">Tfp pilus assembly protein PilF</fullName>
    </submittedName>
</protein>
<sequence>MIASPHAMLDAALRLEQAGRVSEATAAYEVLLAAWPEIADGWYNLARMKRTLGESLAALSAYDEALKRGASKPEEIHLNRGVIFADDLRRDDEAESAYTAALLINPRYTPALLNLANLKEDQGKRDEARRLYGDALAIEPNNALALARLAGVSKTSDAQDPLIQRLKSTLARPTLTVEDRSDLGFALGRLLDQCGNYDEAFQAYAKANRAAREMTPPQQRYNRAAHEKLISKIIAAFTNPVEKTGAPAPIFICGMYRSGSTLAEQVLAAHPRLTAGGELNLIPALVQGKLAPFPESMATQSPAMLAQYAEEYRAQTAALFPPALQITDKRPDNFLYIGLIKAMFPDAKIVHTKRNLFDTAISVYFQHLGEDYSRDLSDISHYIRQYQRLMAHWKSLYTDDVLDFDYDGFVREPRPHLEALLAFLGLDWHEGCLSFHEAETSVKTASVWQVREPLYQKSSGRWRAYEKHIGALKAGLQK</sequence>
<accession>A0A846N2B1</accession>
<name>A0A846N2B1_9PROT</name>
<dbReference type="Pfam" id="PF13181">
    <property type="entry name" value="TPR_8"/>
    <property type="match status" value="1"/>
</dbReference>
<dbReference type="Pfam" id="PF13176">
    <property type="entry name" value="TPR_7"/>
    <property type="match status" value="1"/>
</dbReference>
<dbReference type="Proteomes" id="UP000570514">
    <property type="component" value="Unassembled WGS sequence"/>
</dbReference>
<dbReference type="InterPro" id="IPR019734">
    <property type="entry name" value="TPR_rpt"/>
</dbReference>
<evidence type="ECO:0000313" key="3">
    <source>
        <dbReference type="EMBL" id="NIK89267.1"/>
    </source>
</evidence>
<dbReference type="InterPro" id="IPR027417">
    <property type="entry name" value="P-loop_NTPase"/>
</dbReference>
<dbReference type="EMBL" id="JAASRM010000001">
    <property type="protein sequence ID" value="NIK89267.1"/>
    <property type="molecule type" value="Genomic_DNA"/>
</dbReference>
<dbReference type="SUPFAM" id="SSF48452">
    <property type="entry name" value="TPR-like"/>
    <property type="match status" value="1"/>
</dbReference>
<dbReference type="Pfam" id="PF13432">
    <property type="entry name" value="TPR_16"/>
    <property type="match status" value="1"/>
</dbReference>
<dbReference type="InterPro" id="IPR026634">
    <property type="entry name" value="TPST-like"/>
</dbReference>
<dbReference type="GO" id="GO:0008476">
    <property type="term" value="F:protein-tyrosine sulfotransferase activity"/>
    <property type="evidence" value="ECO:0007669"/>
    <property type="project" value="InterPro"/>
</dbReference>
<dbReference type="Gene3D" id="3.40.50.300">
    <property type="entry name" value="P-loop containing nucleotide triphosphate hydrolases"/>
    <property type="match status" value="1"/>
</dbReference>
<dbReference type="SUPFAM" id="SSF52540">
    <property type="entry name" value="P-loop containing nucleoside triphosphate hydrolases"/>
    <property type="match status" value="1"/>
</dbReference>